<dbReference type="Pfam" id="PF20329">
    <property type="entry name" value="DUF6624"/>
    <property type="match status" value="1"/>
</dbReference>
<dbReference type="AlphaFoldDB" id="A0A098Q461"/>
<sequence>MIGATSAAELGEGNMTPVPNKVVPLNAVAKKLVALGKQDQLDRKKAMTPGFDDRKLVEADRRRESAFLKLTSGRLLGLSDVGADAVTAQFLIIQHSQNRALQAKMAQQMQVLAEKGEFPKDDYATFIDRQRVYDGKPQLYGTQANQAFELYPIEDEAGVDARRADMNLPPIVQVRAQLQRVKKAVAAGKGLGEI</sequence>
<name>A0A098Q461_9XANT</name>
<evidence type="ECO:0000313" key="1">
    <source>
        <dbReference type="EMBL" id="KGE53693.1"/>
    </source>
</evidence>
<dbReference type="EMBL" id="JPHD02000008">
    <property type="protein sequence ID" value="KGE53693.1"/>
    <property type="molecule type" value="Genomic_DNA"/>
</dbReference>
<dbReference type="Proteomes" id="UP000028012">
    <property type="component" value="Unassembled WGS sequence"/>
</dbReference>
<comment type="caution">
    <text evidence="1">The sequence shown here is derived from an EMBL/GenBank/DDBJ whole genome shotgun (WGS) entry which is preliminary data.</text>
</comment>
<dbReference type="InterPro" id="IPR046732">
    <property type="entry name" value="DUF6624"/>
</dbReference>
<reference evidence="1 2" key="1">
    <citation type="submission" date="2014-09" db="EMBL/GenBank/DDBJ databases">
        <title>A draft genome sequence for Xanthomonas axonopodis pv. vasculorum NCPPB 900.</title>
        <authorList>
            <person name="Harrison J."/>
            <person name="Studholme D.J."/>
        </authorList>
    </citation>
    <scope>NUCLEOTIDE SEQUENCE [LARGE SCALE GENOMIC DNA]</scope>
    <source>
        <strain evidence="1 2">NCPPB 900</strain>
    </source>
</reference>
<organism evidence="1 2">
    <name type="scientific">Xanthomonas axonopodis pv. vasculorum</name>
    <dbReference type="NCBI Taxonomy" id="325777"/>
    <lineage>
        <taxon>Bacteria</taxon>
        <taxon>Pseudomonadati</taxon>
        <taxon>Pseudomonadota</taxon>
        <taxon>Gammaproteobacteria</taxon>
        <taxon>Lysobacterales</taxon>
        <taxon>Lysobacteraceae</taxon>
        <taxon>Xanthomonas</taxon>
    </lineage>
</organism>
<dbReference type="HOGENOM" id="CLU_1408260_0_0_6"/>
<gene>
    <name evidence="1" type="ORF">GW15_0200635</name>
</gene>
<accession>A0A098Q461</accession>
<evidence type="ECO:0000313" key="2">
    <source>
        <dbReference type="Proteomes" id="UP000028012"/>
    </source>
</evidence>
<protein>
    <submittedName>
        <fullName evidence="1">Uncharacterized protein</fullName>
    </submittedName>
</protein>
<dbReference type="eggNOG" id="ENOG5033AAE">
    <property type="taxonomic scope" value="Bacteria"/>
</dbReference>
<proteinExistence type="predicted"/>